<dbReference type="InterPro" id="IPR027417">
    <property type="entry name" value="P-loop_NTPase"/>
</dbReference>
<gene>
    <name evidence="1" type="ORF">AVDCRST_MAG26-296</name>
</gene>
<reference evidence="1" key="1">
    <citation type="submission" date="2020-02" db="EMBL/GenBank/DDBJ databases">
        <authorList>
            <person name="Meier V. D."/>
        </authorList>
    </citation>
    <scope>NUCLEOTIDE SEQUENCE</scope>
    <source>
        <strain evidence="1">AVDCRST_MAG26</strain>
    </source>
</reference>
<dbReference type="Pfam" id="PF13481">
    <property type="entry name" value="AAA_25"/>
    <property type="match status" value="1"/>
</dbReference>
<accession>A0A6J4H7Y8</accession>
<evidence type="ECO:0000313" key="1">
    <source>
        <dbReference type="EMBL" id="CAA9215527.1"/>
    </source>
</evidence>
<dbReference type="AlphaFoldDB" id="A0A6J4H7Y8"/>
<dbReference type="Gene3D" id="3.40.50.300">
    <property type="entry name" value="P-loop containing nucleotide triphosphate hydrolases"/>
    <property type="match status" value="1"/>
</dbReference>
<proteinExistence type="predicted"/>
<organism evidence="1">
    <name type="scientific">uncultured Chloroflexia bacterium</name>
    <dbReference type="NCBI Taxonomy" id="1672391"/>
    <lineage>
        <taxon>Bacteria</taxon>
        <taxon>Bacillati</taxon>
        <taxon>Chloroflexota</taxon>
        <taxon>Chloroflexia</taxon>
        <taxon>environmental samples</taxon>
    </lineage>
</organism>
<evidence type="ECO:0008006" key="2">
    <source>
        <dbReference type="Google" id="ProtNLM"/>
    </source>
</evidence>
<dbReference type="SUPFAM" id="SSF52540">
    <property type="entry name" value="P-loop containing nucleoside triphosphate hydrolases"/>
    <property type="match status" value="1"/>
</dbReference>
<protein>
    <recommendedName>
        <fullName evidence="2">DNA repair protein RadA</fullName>
    </recommendedName>
</protein>
<sequence length="400" mass="43345">MTRIATKKQREADAARRALMALMGGRPAYGASKETCGEWWTMVNRLGEVREREGAQAVVTVVEALKRAHPRIAEMMAGAETGGARIVPISAEELRAKQFAPPKWAVRGIVPAGLTILAGAPKMGKSWLCFDLAIAVARGGSVLGGVEVEQGSVLYLALEDNERRLRQRLDKLLEGGPTPPGLDFLCMDHGVPRLDEGGKEQIAWWLDEHPDARMVIVDTLVKFKARPRLGSGVYDQDNDSVQPLLQLASQRGVPLVVVHHTRKAGASDALEQINGSFGLSGGVDNVLVLKRERLRADAVLAVIGRDIEDKELALSWDAASARWSIAGDAAAVRLSQGQEAILVVLRQAGRAMTARGVWTLMEPDDPELTYNAVKLRMHRMARDGLLAAADGKYSIPLAPQ</sequence>
<name>A0A6J4H7Y8_9CHLR</name>
<dbReference type="EMBL" id="CADCTK010000070">
    <property type="protein sequence ID" value="CAA9215527.1"/>
    <property type="molecule type" value="Genomic_DNA"/>
</dbReference>